<dbReference type="Pfam" id="PF01370">
    <property type="entry name" value="Epimerase"/>
    <property type="match status" value="1"/>
</dbReference>
<evidence type="ECO:0000313" key="4">
    <source>
        <dbReference type="Proteomes" id="UP000034235"/>
    </source>
</evidence>
<comment type="caution">
    <text evidence="3">The sequence shown here is derived from an EMBL/GenBank/DDBJ whole genome shotgun (WGS) entry which is preliminary data.</text>
</comment>
<organism evidence="3 4">
    <name type="scientific">Candidatus Daviesbacteria bacterium GW2011_GWA2_38_24</name>
    <dbReference type="NCBI Taxonomy" id="1618422"/>
    <lineage>
        <taxon>Bacteria</taxon>
        <taxon>Candidatus Daviesiibacteriota</taxon>
    </lineage>
</organism>
<dbReference type="Gene3D" id="3.40.50.720">
    <property type="entry name" value="NAD(P)-binding Rossmann-like Domain"/>
    <property type="match status" value="1"/>
</dbReference>
<dbReference type="SUPFAM" id="SSF51735">
    <property type="entry name" value="NAD(P)-binding Rossmann-fold domains"/>
    <property type="match status" value="1"/>
</dbReference>
<dbReference type="CDD" id="cd05256">
    <property type="entry name" value="UDP_AE_SDR_e"/>
    <property type="match status" value="1"/>
</dbReference>
<dbReference type="EMBL" id="LBUP01000006">
    <property type="protein sequence ID" value="KKQ66354.1"/>
    <property type="molecule type" value="Genomic_DNA"/>
</dbReference>
<gene>
    <name evidence="3" type="ORF">US86_C0006G0034</name>
</gene>
<name>A0A0G0LY79_9BACT</name>
<protein>
    <recommendedName>
        <fullName evidence="2">NAD-dependent epimerase/dehydratase domain-containing protein</fullName>
    </recommendedName>
</protein>
<dbReference type="Gene3D" id="3.90.25.10">
    <property type="entry name" value="UDP-galactose 4-epimerase, domain 1"/>
    <property type="match status" value="1"/>
</dbReference>
<feature type="domain" description="NAD-dependent epimerase/dehydratase" evidence="2">
    <location>
        <begin position="4"/>
        <end position="237"/>
    </location>
</feature>
<dbReference type="InterPro" id="IPR001509">
    <property type="entry name" value="Epimerase_deHydtase"/>
</dbReference>
<dbReference type="PANTHER" id="PTHR43000">
    <property type="entry name" value="DTDP-D-GLUCOSE 4,6-DEHYDRATASE-RELATED"/>
    <property type="match status" value="1"/>
</dbReference>
<reference evidence="3 4" key="1">
    <citation type="journal article" date="2015" name="Nature">
        <title>rRNA introns, odd ribosomes, and small enigmatic genomes across a large radiation of phyla.</title>
        <authorList>
            <person name="Brown C.T."/>
            <person name="Hug L.A."/>
            <person name="Thomas B.C."/>
            <person name="Sharon I."/>
            <person name="Castelle C.J."/>
            <person name="Singh A."/>
            <person name="Wilkins M.J."/>
            <person name="Williams K.H."/>
            <person name="Banfield J.F."/>
        </authorList>
    </citation>
    <scope>NUCLEOTIDE SEQUENCE [LARGE SCALE GENOMIC DNA]</scope>
</reference>
<accession>A0A0G0LY79</accession>
<dbReference type="InterPro" id="IPR036291">
    <property type="entry name" value="NAD(P)-bd_dom_sf"/>
</dbReference>
<dbReference type="Proteomes" id="UP000034235">
    <property type="component" value="Unassembled WGS sequence"/>
</dbReference>
<sequence length="302" mass="33588">MKCLVTGGAGFIGSHIVDALVAEGYDVHIVDNLSSGKKENVNPKATLHQVDIRDKEKLIPIFKDVQYVFHEAALPRVQYSIENPIETNEVNVTGTLNVLEASRLNNVKRIIYAASSSAYGDSKILPVKETFPPNPLSPYGAQKYIGEVYVKVWAEVYKLETVSLRYFNVYGPRLNPEGAYPLAIGYFLKSKKEGRPLTVTGDGKQTRDFTNVSDVVKANLLAMKSDRVGNGEVINIGGGHRQSINSIAELIGGKIEYVAPRIEPHDTEADITHAKELLEWEPRVSLKEGLEETKVWFEKQNY</sequence>
<comment type="similarity">
    <text evidence="1">Belongs to the NAD(P)-dependent epimerase/dehydratase family.</text>
</comment>
<dbReference type="AlphaFoldDB" id="A0A0G0LY79"/>
<evidence type="ECO:0000259" key="2">
    <source>
        <dbReference type="Pfam" id="PF01370"/>
    </source>
</evidence>
<evidence type="ECO:0000256" key="1">
    <source>
        <dbReference type="ARBA" id="ARBA00007637"/>
    </source>
</evidence>
<evidence type="ECO:0000313" key="3">
    <source>
        <dbReference type="EMBL" id="KKQ66354.1"/>
    </source>
</evidence>
<dbReference type="PATRIC" id="fig|1618422.5.peg.873"/>
<proteinExistence type="inferred from homology"/>